<evidence type="ECO:0000313" key="1">
    <source>
        <dbReference type="EMBL" id="CAK9058535.1"/>
    </source>
</evidence>
<accession>A0ABP0N8F0</accession>
<sequence>MQEFILHTFSRMNEEELASWNALPKFVIWTIWFDLLSSPLFRKCLDGKFRDSLFGPNFDRKASIRLAKEDPVLRVARLKIWT</sequence>
<reference evidence="1 2" key="1">
    <citation type="submission" date="2024-02" db="EMBL/GenBank/DDBJ databases">
        <authorList>
            <person name="Chen Y."/>
            <person name="Shah S."/>
            <person name="Dougan E. K."/>
            <person name="Thang M."/>
            <person name="Chan C."/>
        </authorList>
    </citation>
    <scope>NUCLEOTIDE SEQUENCE [LARGE SCALE GENOMIC DNA]</scope>
</reference>
<gene>
    <name evidence="1" type="ORF">CCMP2556_LOCUS28858</name>
</gene>
<keyword evidence="2" id="KW-1185">Reference proteome</keyword>
<comment type="caution">
    <text evidence="1">The sequence shown here is derived from an EMBL/GenBank/DDBJ whole genome shotgun (WGS) entry which is preliminary data.</text>
</comment>
<dbReference type="EMBL" id="CAXAMN010021362">
    <property type="protein sequence ID" value="CAK9058535.1"/>
    <property type="molecule type" value="Genomic_DNA"/>
</dbReference>
<dbReference type="Proteomes" id="UP001642484">
    <property type="component" value="Unassembled WGS sequence"/>
</dbReference>
<name>A0ABP0N8F0_9DINO</name>
<evidence type="ECO:0000313" key="2">
    <source>
        <dbReference type="Proteomes" id="UP001642484"/>
    </source>
</evidence>
<proteinExistence type="predicted"/>
<organism evidence="1 2">
    <name type="scientific">Durusdinium trenchii</name>
    <dbReference type="NCBI Taxonomy" id="1381693"/>
    <lineage>
        <taxon>Eukaryota</taxon>
        <taxon>Sar</taxon>
        <taxon>Alveolata</taxon>
        <taxon>Dinophyceae</taxon>
        <taxon>Suessiales</taxon>
        <taxon>Symbiodiniaceae</taxon>
        <taxon>Durusdinium</taxon>
    </lineage>
</organism>
<protein>
    <submittedName>
        <fullName evidence="1">Uncharacterized protein</fullName>
    </submittedName>
</protein>